<feature type="transmembrane region" description="Helical" evidence="1">
    <location>
        <begin position="44"/>
        <end position="61"/>
    </location>
</feature>
<comment type="caution">
    <text evidence="2">The sequence shown here is derived from an EMBL/GenBank/DDBJ whole genome shotgun (WGS) entry which is preliminary data.</text>
</comment>
<dbReference type="PANTHER" id="PTHR41795">
    <property type="entry name" value="EXOPOLYSACCHARIDE SYNTHESIS PROTEIN"/>
    <property type="match status" value="1"/>
</dbReference>
<name>A0ABV4P1X8_9GAMM</name>
<protein>
    <submittedName>
        <fullName evidence="2">Exopolysaccharide biosynthesis protein</fullName>
    </submittedName>
</protein>
<keyword evidence="1" id="KW-1133">Transmembrane helix</keyword>
<dbReference type="Proteomes" id="UP001569428">
    <property type="component" value="Unassembled WGS sequence"/>
</dbReference>
<gene>
    <name evidence="2" type="ORF">ACCI49_13600</name>
</gene>
<sequence length="204" mass="22572">MFQRTEASLAMTQEITGLRQLLEQIESSCQDTERISLKLVLEAIGLRSYAPFLLLVGLILFSPLSGVPGMSTTMATLLLLVAIQLLLGRKHLWLPNWLLNRSISQKKMTGALHWMKRPADFADRWMQPRLDFLVRRSGTYAIATICSLIALVMPLMELVPFSATTAGFALTMFGLALVSHDGLLALIAFTITALLTWLLASALL</sequence>
<dbReference type="EMBL" id="JBGMEK010000029">
    <property type="protein sequence ID" value="MFA0811950.1"/>
    <property type="molecule type" value="Genomic_DNA"/>
</dbReference>
<feature type="transmembrane region" description="Helical" evidence="1">
    <location>
        <begin position="183"/>
        <end position="203"/>
    </location>
</feature>
<evidence type="ECO:0000313" key="2">
    <source>
        <dbReference type="EMBL" id="MFA0811950.1"/>
    </source>
</evidence>
<proteinExistence type="predicted"/>
<feature type="transmembrane region" description="Helical" evidence="1">
    <location>
        <begin position="133"/>
        <end position="152"/>
    </location>
</feature>
<dbReference type="RefSeq" id="WP_371839560.1">
    <property type="nucleotide sequence ID" value="NZ_JBGMEK010000029.1"/>
</dbReference>
<keyword evidence="3" id="KW-1185">Reference proteome</keyword>
<accession>A0ABV4P1X8</accession>
<dbReference type="Pfam" id="PF06055">
    <property type="entry name" value="ExoD"/>
    <property type="match status" value="1"/>
</dbReference>
<dbReference type="PANTHER" id="PTHR41795:SF1">
    <property type="entry name" value="EXOPOLYSACCHARIDE SYNTHESIS PROTEIN"/>
    <property type="match status" value="1"/>
</dbReference>
<evidence type="ECO:0000256" key="1">
    <source>
        <dbReference type="SAM" id="Phobius"/>
    </source>
</evidence>
<reference evidence="2 3" key="1">
    <citation type="submission" date="2024-08" db="EMBL/GenBank/DDBJ databases">
        <authorList>
            <person name="Ishaq N."/>
        </authorList>
    </citation>
    <scope>NUCLEOTIDE SEQUENCE [LARGE SCALE GENOMIC DNA]</scope>
    <source>
        <strain evidence="2 3">DSM 18651</strain>
    </source>
</reference>
<keyword evidence="1" id="KW-0812">Transmembrane</keyword>
<evidence type="ECO:0000313" key="3">
    <source>
        <dbReference type="Proteomes" id="UP001569428"/>
    </source>
</evidence>
<dbReference type="InterPro" id="IPR010331">
    <property type="entry name" value="ExoD"/>
</dbReference>
<organism evidence="2 3">
    <name type="scientific">Microbulbifer epialgicus</name>
    <dbReference type="NCBI Taxonomy" id="393907"/>
    <lineage>
        <taxon>Bacteria</taxon>
        <taxon>Pseudomonadati</taxon>
        <taxon>Pseudomonadota</taxon>
        <taxon>Gammaproteobacteria</taxon>
        <taxon>Cellvibrionales</taxon>
        <taxon>Microbulbiferaceae</taxon>
        <taxon>Microbulbifer</taxon>
    </lineage>
</organism>
<keyword evidence="1" id="KW-0472">Membrane</keyword>
<feature type="transmembrane region" description="Helical" evidence="1">
    <location>
        <begin position="67"/>
        <end position="87"/>
    </location>
</feature>
<dbReference type="PIRSF" id="PIRSF033239">
    <property type="entry name" value="ExoD"/>
    <property type="match status" value="1"/>
</dbReference>